<evidence type="ECO:0000256" key="3">
    <source>
        <dbReference type="SAM" id="SignalP"/>
    </source>
</evidence>
<feature type="transmembrane region" description="Helical" evidence="2">
    <location>
        <begin position="512"/>
        <end position="532"/>
    </location>
</feature>
<feature type="transmembrane region" description="Helical" evidence="2">
    <location>
        <begin position="181"/>
        <end position="197"/>
    </location>
</feature>
<gene>
    <name evidence="4" type="ORF">KIH79_01810</name>
</gene>
<feature type="region of interest" description="Disordered" evidence="1">
    <location>
        <begin position="78"/>
        <end position="107"/>
    </location>
</feature>
<comment type="caution">
    <text evidence="4">The sequence shown here is derived from an EMBL/GenBank/DDBJ whole genome shotgun (WGS) entry which is preliminary data.</text>
</comment>
<feature type="transmembrane region" description="Helical" evidence="2">
    <location>
        <begin position="707"/>
        <end position="731"/>
    </location>
</feature>
<keyword evidence="3" id="KW-0732">Signal</keyword>
<evidence type="ECO:0000313" key="4">
    <source>
        <dbReference type="EMBL" id="MBW3091708.1"/>
    </source>
</evidence>
<keyword evidence="2" id="KW-0812">Transmembrane</keyword>
<dbReference type="Proteomes" id="UP000700815">
    <property type="component" value="Unassembled WGS sequence"/>
</dbReference>
<keyword evidence="2" id="KW-1133">Transmembrane helix</keyword>
<feature type="transmembrane region" description="Helical" evidence="2">
    <location>
        <begin position="601"/>
        <end position="619"/>
    </location>
</feature>
<feature type="transmembrane region" description="Helical" evidence="2">
    <location>
        <begin position="351"/>
        <end position="371"/>
    </location>
</feature>
<protein>
    <submittedName>
        <fullName evidence="4">Glycosyltransferase</fullName>
    </submittedName>
</protein>
<feature type="transmembrane region" description="Helical" evidence="2">
    <location>
        <begin position="377"/>
        <end position="400"/>
    </location>
</feature>
<feature type="transmembrane region" description="Helical" evidence="2">
    <location>
        <begin position="218"/>
        <end position="239"/>
    </location>
</feature>
<feature type="transmembrane region" description="Helical" evidence="2">
    <location>
        <begin position="315"/>
        <end position="339"/>
    </location>
</feature>
<feature type="signal peptide" evidence="3">
    <location>
        <begin position="1"/>
        <end position="25"/>
    </location>
</feature>
<evidence type="ECO:0000313" key="5">
    <source>
        <dbReference type="Proteomes" id="UP000700815"/>
    </source>
</evidence>
<feature type="transmembrane region" description="Helical" evidence="2">
    <location>
        <begin position="407"/>
        <end position="424"/>
    </location>
</feature>
<evidence type="ECO:0000256" key="1">
    <source>
        <dbReference type="SAM" id="MobiDB-lite"/>
    </source>
</evidence>
<name>A0ABS6WCD5_9BIFI</name>
<sequence>MCASMLVIVALECAVFNLPFWTTLAASTDTSAAENTLGPGLERTASGMLKVTDPTRAWLEVKADGTSAYARVDLVETDGAGTAGDTGKTDGAGKTDDGAGTTQTTQERPLSTFHVRLNDTTRTGRMDAGRAQAVSTASPRSRFVRTDAASTIRMWVEEPKDSVVPIAAVRANVRVPFQWDWLRVAVLAFVVMLVMLWRPGSRLWRTRLDPSDGRQRRMLTLALAVPAVMTLWAVGWQIANAAPLTFHEQGGYTYDFDQYAQTADALLHGHAWLDLPVPQALADAANPYDIVTRNRLLAEGVTPIYWDHAFHDGRWYSYFGVLPAVLLFVPYQAVTSLWVDGGLSLPTGAADLLLMFGFLVFACLLVVRLLARVAPRTSVASASMIVVFFLLATNASYLWFRTNFYSVPIAASLMFTCLGLWLWLGAIQPAHRVVGDGRPDGGVTVVADWTVADGAPLSLPHLAGGAVCIAANFGCRPTFALSALLAFPLFWPQIRGIVRGLAARRVRLSRALRAPLAIVVPALVVVAPLMAYNAARFGGPLDFGSDYQLTVTDMTRYSLPPVDLPYMIVYYLLLPLRFTWSFPYLSISPAPLPQWGFTEPMVGGFFVLCPLALLALLMPRLRRLVPRPYRGAMMVSLVLALAMVVIDSLAGGLGWRYMADFGWLFALPAMPAMLRLMEGGDAFEPLADEADETDDPKYRRVPLHRRAVRLLMMLVMLACLAVMIASCFVPGRDDSLTANNPGLFYEVRCWFALLNFS</sequence>
<feature type="compositionally biased region" description="Basic and acidic residues" evidence="1">
    <location>
        <begin position="87"/>
        <end position="97"/>
    </location>
</feature>
<keyword evidence="5" id="KW-1185">Reference proteome</keyword>
<accession>A0ABS6WCD5</accession>
<feature type="transmembrane region" description="Helical" evidence="2">
    <location>
        <begin position="631"/>
        <end position="655"/>
    </location>
</feature>
<organism evidence="4 5">
    <name type="scientific">Bifidobacterium miconis</name>
    <dbReference type="NCBI Taxonomy" id="2834435"/>
    <lineage>
        <taxon>Bacteria</taxon>
        <taxon>Bacillati</taxon>
        <taxon>Actinomycetota</taxon>
        <taxon>Actinomycetes</taxon>
        <taxon>Bifidobacteriales</taxon>
        <taxon>Bifidobacteriaceae</taxon>
        <taxon>Bifidobacterium</taxon>
    </lineage>
</organism>
<reference evidence="4 5" key="1">
    <citation type="submission" date="2021-05" db="EMBL/GenBank/DDBJ databases">
        <title>Phylogenetic classification of ten novel species belonging to the genus Bifidobacterium comprising B. colchicus sp. nov., B. abeli sp. nov., B. bicoloris sp. nov., B. guerezis sp. nov., B. rosaliae sp. nov., B. santillanensis sp. nov., B. argentati sp. nov., B. amazzoni sp. nov., B. pluviali sp. nov., and B. pinnaculum sp. nov.</title>
        <authorList>
            <person name="Lugli G.A."/>
            <person name="Ruiz Garcia L."/>
            <person name="Margolles A."/>
            <person name="Ventura M."/>
        </authorList>
    </citation>
    <scope>NUCLEOTIDE SEQUENCE [LARGE SCALE GENOMIC DNA]</scope>
    <source>
        <strain evidence="4 5">82T10</strain>
    </source>
</reference>
<evidence type="ECO:0000256" key="2">
    <source>
        <dbReference type="SAM" id="Phobius"/>
    </source>
</evidence>
<feature type="chain" id="PRO_5047252290" evidence="3">
    <location>
        <begin position="26"/>
        <end position="757"/>
    </location>
</feature>
<dbReference type="EMBL" id="JAHBBH010000003">
    <property type="protein sequence ID" value="MBW3091708.1"/>
    <property type="molecule type" value="Genomic_DNA"/>
</dbReference>
<keyword evidence="2" id="KW-0472">Membrane</keyword>
<proteinExistence type="predicted"/>